<organism evidence="1 2">
    <name type="scientific">Melipona quadrifasciata</name>
    <dbReference type="NCBI Taxonomy" id="166423"/>
    <lineage>
        <taxon>Eukaryota</taxon>
        <taxon>Metazoa</taxon>
        <taxon>Ecdysozoa</taxon>
        <taxon>Arthropoda</taxon>
        <taxon>Hexapoda</taxon>
        <taxon>Insecta</taxon>
        <taxon>Pterygota</taxon>
        <taxon>Neoptera</taxon>
        <taxon>Endopterygota</taxon>
        <taxon>Hymenoptera</taxon>
        <taxon>Apocrita</taxon>
        <taxon>Aculeata</taxon>
        <taxon>Apoidea</taxon>
        <taxon>Anthophila</taxon>
        <taxon>Apidae</taxon>
        <taxon>Melipona</taxon>
    </lineage>
</organism>
<gene>
    <name evidence="1" type="ORF">WN51_10251</name>
</gene>
<name>A0A0N0BI42_9HYME</name>
<evidence type="ECO:0000313" key="2">
    <source>
        <dbReference type="Proteomes" id="UP000053105"/>
    </source>
</evidence>
<reference evidence="1 2" key="1">
    <citation type="submission" date="2015-07" db="EMBL/GenBank/DDBJ databases">
        <title>The genome of Melipona quadrifasciata.</title>
        <authorList>
            <person name="Pan H."/>
            <person name="Kapheim K."/>
        </authorList>
    </citation>
    <scope>NUCLEOTIDE SEQUENCE [LARGE SCALE GENOMIC DNA]</scope>
    <source>
        <strain evidence="1">0111107301</strain>
        <tissue evidence="1">Whole body</tissue>
    </source>
</reference>
<proteinExistence type="predicted"/>
<dbReference type="OrthoDB" id="8188647at2759"/>
<dbReference type="EMBL" id="KQ435735">
    <property type="protein sequence ID" value="KOX77161.1"/>
    <property type="molecule type" value="Genomic_DNA"/>
</dbReference>
<keyword evidence="2" id="KW-1185">Reference proteome</keyword>
<sequence>MLIPQMNVGQTWSAARAKPQRDTAHAAYNILNCQRGKKEPKRRRQRDGAIAQYQTTPRLLEVYATPPHESRDPNQPIANFRCISVAPEEVLFHFRSELKLINQKLKTRIKIDSNNNNREYWNLTVAKGEWLSALLNFINRQNEPVIAGKEWEWESAVRVREKAIVLRFVSESLPRLISGADGSDSLPQTLVVVTKPTRLVRTHPSGVPHTLLLNVEDRKSELQFNQIQIKLG</sequence>
<dbReference type="Proteomes" id="UP000053105">
    <property type="component" value="Unassembled WGS sequence"/>
</dbReference>
<dbReference type="AlphaFoldDB" id="A0A0N0BI42"/>
<protein>
    <submittedName>
        <fullName evidence="1">Uncharacterized protein</fullName>
    </submittedName>
</protein>
<accession>A0A0N0BI42</accession>
<evidence type="ECO:0000313" key="1">
    <source>
        <dbReference type="EMBL" id="KOX77161.1"/>
    </source>
</evidence>